<dbReference type="SMART" id="SM00563">
    <property type="entry name" value="PlsC"/>
    <property type="match status" value="1"/>
</dbReference>
<dbReference type="GO" id="GO:0003841">
    <property type="term" value="F:1-acylglycerol-3-phosphate O-acyltransferase activity"/>
    <property type="evidence" value="ECO:0007669"/>
    <property type="project" value="TreeGrafter"/>
</dbReference>
<dbReference type="AlphaFoldDB" id="A0A953L5G7"/>
<dbReference type="PANTHER" id="PTHR10434">
    <property type="entry name" value="1-ACYL-SN-GLYCEROL-3-PHOSPHATE ACYLTRANSFERASE"/>
    <property type="match status" value="1"/>
</dbReference>
<evidence type="ECO:0000256" key="3">
    <source>
        <dbReference type="ARBA" id="ARBA00023315"/>
    </source>
</evidence>
<comment type="caution">
    <text evidence="5">The sequence shown here is derived from an EMBL/GenBank/DDBJ whole genome shotgun (WGS) entry which is preliminary data.</text>
</comment>
<comment type="pathway">
    <text evidence="1">Lipid metabolism.</text>
</comment>
<dbReference type="PANTHER" id="PTHR10434:SF9">
    <property type="entry name" value="PHOSPHOLIPID_GLYCEROL ACYLTRANSFERASE DOMAIN-CONTAINING PROTEIN"/>
    <property type="match status" value="1"/>
</dbReference>
<keyword evidence="6" id="KW-1185">Reference proteome</keyword>
<reference evidence="5" key="1">
    <citation type="submission" date="2021-06" db="EMBL/GenBank/DDBJ databases">
        <title>44 bacteria genomes isolated from Dapeng, Shenzhen.</title>
        <authorList>
            <person name="Zheng W."/>
            <person name="Yu S."/>
            <person name="Huang Y."/>
        </authorList>
    </citation>
    <scope>NUCLEOTIDE SEQUENCE</scope>
    <source>
        <strain evidence="5">DP5N28-2</strain>
    </source>
</reference>
<dbReference type="RefSeq" id="WP_222578083.1">
    <property type="nucleotide sequence ID" value="NZ_JAHVHU010000001.1"/>
</dbReference>
<dbReference type="EMBL" id="JAHVHU010000001">
    <property type="protein sequence ID" value="MBY5956562.1"/>
    <property type="molecule type" value="Genomic_DNA"/>
</dbReference>
<keyword evidence="2" id="KW-0808">Transferase</keyword>
<dbReference type="Pfam" id="PF01553">
    <property type="entry name" value="Acyltransferase"/>
    <property type="match status" value="1"/>
</dbReference>
<evidence type="ECO:0000313" key="6">
    <source>
        <dbReference type="Proteomes" id="UP000753961"/>
    </source>
</evidence>
<accession>A0A953L5G7</accession>
<dbReference type="InterPro" id="IPR002123">
    <property type="entry name" value="Plipid/glycerol_acylTrfase"/>
</dbReference>
<evidence type="ECO:0000259" key="4">
    <source>
        <dbReference type="SMART" id="SM00563"/>
    </source>
</evidence>
<evidence type="ECO:0000256" key="2">
    <source>
        <dbReference type="ARBA" id="ARBA00022679"/>
    </source>
</evidence>
<dbReference type="SUPFAM" id="SSF69593">
    <property type="entry name" value="Glycerol-3-phosphate (1)-acyltransferase"/>
    <property type="match status" value="1"/>
</dbReference>
<dbReference type="GO" id="GO:0006654">
    <property type="term" value="P:phosphatidic acid biosynthetic process"/>
    <property type="evidence" value="ECO:0007669"/>
    <property type="project" value="TreeGrafter"/>
</dbReference>
<name>A0A953L5G7_9BACT</name>
<gene>
    <name evidence="5" type="ORF">KUV50_00340</name>
</gene>
<keyword evidence="3 5" id="KW-0012">Acyltransferase</keyword>
<evidence type="ECO:0000313" key="5">
    <source>
        <dbReference type="EMBL" id="MBY5956562.1"/>
    </source>
</evidence>
<protein>
    <submittedName>
        <fullName evidence="5">1-acyl-sn-glycerol-3-phosphate acyltransferase</fullName>
    </submittedName>
</protein>
<evidence type="ECO:0000256" key="1">
    <source>
        <dbReference type="ARBA" id="ARBA00005189"/>
    </source>
</evidence>
<dbReference type="Proteomes" id="UP000753961">
    <property type="component" value="Unassembled WGS sequence"/>
</dbReference>
<organism evidence="5 6">
    <name type="scientific">Membranihabitans marinus</name>
    <dbReference type="NCBI Taxonomy" id="1227546"/>
    <lineage>
        <taxon>Bacteria</taxon>
        <taxon>Pseudomonadati</taxon>
        <taxon>Bacteroidota</taxon>
        <taxon>Saprospiria</taxon>
        <taxon>Saprospirales</taxon>
        <taxon>Saprospiraceae</taxon>
        <taxon>Membranihabitans</taxon>
    </lineage>
</organism>
<proteinExistence type="predicted"/>
<feature type="domain" description="Phospholipid/glycerol acyltransferase" evidence="4">
    <location>
        <begin position="30"/>
        <end position="139"/>
    </location>
</feature>
<sequence length="188" mass="21368">MHIKQVIAKKILALFGWEVTGDAPCTEKGLFVVAPHTHWQDFPLGLLVRQYLGLNVRFIAKKSLFSGVKGRVFRLLGGYPVDRSRSQGYVQSVAAIFDQHERFYIAIAPEGTRRKVERLKTGFYYIALEAQVPMYLTAFDYSKKKVHITGPVWPDPSNENQFDDISAHFSGVQGRVPAYSFTKINEKE</sequence>